<comment type="caution">
    <text evidence="1">The sequence shown here is derived from an EMBL/GenBank/DDBJ whole genome shotgun (WGS) entry which is preliminary data.</text>
</comment>
<dbReference type="GO" id="GO:0009055">
    <property type="term" value="F:electron transfer activity"/>
    <property type="evidence" value="ECO:0007669"/>
    <property type="project" value="InterPro"/>
</dbReference>
<dbReference type="SUPFAM" id="SSF46626">
    <property type="entry name" value="Cytochrome c"/>
    <property type="match status" value="1"/>
</dbReference>
<proteinExistence type="predicted"/>
<evidence type="ECO:0000313" key="1">
    <source>
        <dbReference type="EMBL" id="HAW75888.1"/>
    </source>
</evidence>
<dbReference type="AlphaFoldDB" id="A0A350P3M1"/>
<sequence length="113" mass="12606">MGLSPQVFSQTASPEFMQAQAAELIDDRCESCHNDYIFDGNWSVEDIDVSDIAHGKNLKRWESILKSVSMGDMPPAEKKPLTGEQKAALLHWLKDSLDSYSESHPNPGRAEKT</sequence>
<evidence type="ECO:0000313" key="2">
    <source>
        <dbReference type="Proteomes" id="UP000263517"/>
    </source>
</evidence>
<evidence type="ECO:0008006" key="3">
    <source>
        <dbReference type="Google" id="ProtNLM"/>
    </source>
</evidence>
<reference evidence="1 2" key="1">
    <citation type="journal article" date="2018" name="Nat. Biotechnol.">
        <title>A standardized bacterial taxonomy based on genome phylogeny substantially revises the tree of life.</title>
        <authorList>
            <person name="Parks D.H."/>
            <person name="Chuvochina M."/>
            <person name="Waite D.W."/>
            <person name="Rinke C."/>
            <person name="Skarshewski A."/>
            <person name="Chaumeil P.A."/>
            <person name="Hugenholtz P."/>
        </authorList>
    </citation>
    <scope>NUCLEOTIDE SEQUENCE [LARGE SCALE GENOMIC DNA]</scope>
    <source>
        <strain evidence="1">UBA11978</strain>
    </source>
</reference>
<organism evidence="1 2">
    <name type="scientific">Alteromonas australica</name>
    <dbReference type="NCBI Taxonomy" id="589873"/>
    <lineage>
        <taxon>Bacteria</taxon>
        <taxon>Pseudomonadati</taxon>
        <taxon>Pseudomonadota</taxon>
        <taxon>Gammaproteobacteria</taxon>
        <taxon>Alteromonadales</taxon>
        <taxon>Alteromonadaceae</taxon>
        <taxon>Alteromonas/Salinimonas group</taxon>
        <taxon>Alteromonas</taxon>
    </lineage>
</organism>
<name>A0A350P3M1_9ALTE</name>
<dbReference type="EMBL" id="DNAN01000320">
    <property type="protein sequence ID" value="HAW75888.1"/>
    <property type="molecule type" value="Genomic_DNA"/>
</dbReference>
<dbReference type="Proteomes" id="UP000263517">
    <property type="component" value="Unassembled WGS sequence"/>
</dbReference>
<dbReference type="InterPro" id="IPR036909">
    <property type="entry name" value="Cyt_c-like_dom_sf"/>
</dbReference>
<gene>
    <name evidence="1" type="ORF">DCW74_09165</name>
</gene>
<dbReference type="GO" id="GO:0020037">
    <property type="term" value="F:heme binding"/>
    <property type="evidence" value="ECO:0007669"/>
    <property type="project" value="InterPro"/>
</dbReference>
<accession>A0A350P3M1</accession>
<protein>
    <recommendedName>
        <fullName evidence="3">Cytochrome C Planctomycete-type domain-containing protein</fullName>
    </recommendedName>
</protein>